<dbReference type="eggNOG" id="ENOG5033NXY">
    <property type="taxonomic scope" value="Bacteria"/>
</dbReference>
<name>R4K758_CLOPA</name>
<keyword evidence="1" id="KW-0472">Membrane</keyword>
<protein>
    <submittedName>
        <fullName evidence="2">Uncharacterized protein</fullName>
    </submittedName>
</protein>
<gene>
    <name evidence="2" type="ORF">Clopa_3626</name>
</gene>
<feature type="transmembrane region" description="Helical" evidence="1">
    <location>
        <begin position="125"/>
        <end position="144"/>
    </location>
</feature>
<reference evidence="2 3" key="1">
    <citation type="submission" date="2012-01" db="EMBL/GenBank/DDBJ databases">
        <title>Complete sequence of chromosome of Clostridium pasteurianum BC1.</title>
        <authorList>
            <consortium name="US DOE Joint Genome Institute"/>
            <person name="Lucas S."/>
            <person name="Han J."/>
            <person name="Lapidus A."/>
            <person name="Cheng J.-F."/>
            <person name="Goodwin L."/>
            <person name="Pitluck S."/>
            <person name="Peters L."/>
            <person name="Mikhailova N."/>
            <person name="Teshima H."/>
            <person name="Detter J.C."/>
            <person name="Han C."/>
            <person name="Tapia R."/>
            <person name="Land M."/>
            <person name="Hauser L."/>
            <person name="Kyrpides N."/>
            <person name="Ivanova N."/>
            <person name="Pagani I."/>
            <person name="Dunn J."/>
            <person name="Taghavi S."/>
            <person name="Francis A."/>
            <person name="van der Lelie D."/>
            <person name="Woyke T."/>
        </authorList>
    </citation>
    <scope>NUCLEOTIDE SEQUENCE [LARGE SCALE GENOMIC DNA]</scope>
    <source>
        <strain evidence="2 3">BC1</strain>
    </source>
</reference>
<keyword evidence="3" id="KW-1185">Reference proteome</keyword>
<dbReference type="Proteomes" id="UP000013523">
    <property type="component" value="Chromosome"/>
</dbReference>
<dbReference type="HOGENOM" id="CLU_135084_1_0_9"/>
<dbReference type="STRING" id="86416.Clopa_3626"/>
<sequence length="162" mass="18742">MLKVSFLEFIMRGIPEGLLLFLAAYAFTKNKIQLNRYLISVILLSVIVYLIRLLPIENGADSMLNLIVFITLAIFANGFPVIQSIKVCIVIMLLEFICELVNIFFLQFILGKDLNFLFRDQILKILYNSPSLLIFGCIVIVYYIRLCKRKELKYISYGKVNE</sequence>
<dbReference type="RefSeq" id="WP_015616691.1">
    <property type="nucleotide sequence ID" value="NC_021182.1"/>
</dbReference>
<dbReference type="KEGG" id="cpas:Clopa_3626"/>
<dbReference type="PATRIC" id="fig|86416.3.peg.3624"/>
<feature type="transmembrane region" description="Helical" evidence="1">
    <location>
        <begin position="63"/>
        <end position="82"/>
    </location>
</feature>
<proteinExistence type="predicted"/>
<evidence type="ECO:0000313" key="2">
    <source>
        <dbReference type="EMBL" id="AGK98408.1"/>
    </source>
</evidence>
<organism evidence="2 3">
    <name type="scientific">Clostridium pasteurianum BC1</name>
    <dbReference type="NCBI Taxonomy" id="86416"/>
    <lineage>
        <taxon>Bacteria</taxon>
        <taxon>Bacillati</taxon>
        <taxon>Bacillota</taxon>
        <taxon>Clostridia</taxon>
        <taxon>Eubacteriales</taxon>
        <taxon>Clostridiaceae</taxon>
        <taxon>Clostridium</taxon>
    </lineage>
</organism>
<evidence type="ECO:0000256" key="1">
    <source>
        <dbReference type="SAM" id="Phobius"/>
    </source>
</evidence>
<evidence type="ECO:0000313" key="3">
    <source>
        <dbReference type="Proteomes" id="UP000013523"/>
    </source>
</evidence>
<accession>R4K758</accession>
<dbReference type="AlphaFoldDB" id="R4K758"/>
<feature type="transmembrane region" description="Helical" evidence="1">
    <location>
        <begin position="89"/>
        <end position="110"/>
    </location>
</feature>
<keyword evidence="1" id="KW-0812">Transmembrane</keyword>
<dbReference type="EMBL" id="CP003261">
    <property type="protein sequence ID" value="AGK98408.1"/>
    <property type="molecule type" value="Genomic_DNA"/>
</dbReference>
<feature type="transmembrane region" description="Helical" evidence="1">
    <location>
        <begin position="34"/>
        <end position="51"/>
    </location>
</feature>
<keyword evidence="1" id="KW-1133">Transmembrane helix</keyword>
<feature type="transmembrane region" description="Helical" evidence="1">
    <location>
        <begin position="6"/>
        <end position="27"/>
    </location>
</feature>
<dbReference type="OrthoDB" id="1787445at2"/>